<dbReference type="InterPro" id="IPR050645">
    <property type="entry name" value="Histidine_acid_phosphatase"/>
</dbReference>
<evidence type="ECO:0000256" key="1">
    <source>
        <dbReference type="ARBA" id="ARBA00005375"/>
    </source>
</evidence>
<evidence type="ECO:0000313" key="2">
    <source>
        <dbReference type="EMBL" id="KAK7603179.1"/>
    </source>
</evidence>
<dbReference type="Proteomes" id="UP001367676">
    <property type="component" value="Unassembled WGS sequence"/>
</dbReference>
<name>A0AAN9U0T4_9HEMI</name>
<organism evidence="2 3">
    <name type="scientific">Parthenolecanium corni</name>
    <dbReference type="NCBI Taxonomy" id="536013"/>
    <lineage>
        <taxon>Eukaryota</taxon>
        <taxon>Metazoa</taxon>
        <taxon>Ecdysozoa</taxon>
        <taxon>Arthropoda</taxon>
        <taxon>Hexapoda</taxon>
        <taxon>Insecta</taxon>
        <taxon>Pterygota</taxon>
        <taxon>Neoptera</taxon>
        <taxon>Paraneoptera</taxon>
        <taxon>Hemiptera</taxon>
        <taxon>Sternorrhyncha</taxon>
        <taxon>Coccoidea</taxon>
        <taxon>Coccidae</taxon>
        <taxon>Parthenolecanium</taxon>
    </lineage>
</organism>
<dbReference type="SUPFAM" id="SSF53254">
    <property type="entry name" value="Phosphoglycerate mutase-like"/>
    <property type="match status" value="1"/>
</dbReference>
<protein>
    <recommendedName>
        <fullName evidence="4">Acid phosphatase</fullName>
    </recommendedName>
</protein>
<dbReference type="GO" id="GO:0016791">
    <property type="term" value="F:phosphatase activity"/>
    <property type="evidence" value="ECO:0007669"/>
    <property type="project" value="UniProtKB-ARBA"/>
</dbReference>
<dbReference type="Gene3D" id="3.40.50.1240">
    <property type="entry name" value="Phosphoglycerate mutase-like"/>
    <property type="match status" value="1"/>
</dbReference>
<dbReference type="Pfam" id="PF00328">
    <property type="entry name" value="His_Phos_2"/>
    <property type="match status" value="1"/>
</dbReference>
<dbReference type="InterPro" id="IPR000560">
    <property type="entry name" value="His_Pase_clade-2"/>
</dbReference>
<comment type="similarity">
    <text evidence="1">Belongs to the histidine acid phosphatase family.</text>
</comment>
<gene>
    <name evidence="2" type="ORF">V9T40_003178</name>
</gene>
<evidence type="ECO:0008006" key="4">
    <source>
        <dbReference type="Google" id="ProtNLM"/>
    </source>
</evidence>
<comment type="caution">
    <text evidence="2">The sequence shown here is derived from an EMBL/GenBank/DDBJ whole genome shotgun (WGS) entry which is preliminary data.</text>
</comment>
<dbReference type="PANTHER" id="PTHR11567:SF171">
    <property type="entry name" value="ACID PHOSPHATASE FAMILY"/>
    <property type="match status" value="1"/>
</dbReference>
<sequence>MRAPVKPFNLLNTLNEEAEHWPNGYGALVHNGRKQLFHLGQRLGHHYRNLLEPRNVNVTRDFQVVTTPVHRCYESAQHLLAGFFSLSSDWTWMEAVEKQPIPILYQSPDKASIIGNKKACPKYNKLLETNLPDPDSPEIEYFRHFVMNHTSHLNMTTLNDVFMFADYIKILEFMNLEHPKWLTADFKEKLYAFFDESFHFLSRSTEMIRLLSGPLIEDITVRFKEAIYAEPTNSKMFLYSGHDVSVHGLSKLLGFHLDFAPYFGSSLIFEVHKLSSTDHRIRILFSKDYSFDNVEVWRLPECEEFCPVGKFLQIVEKFFAKNWTSECLV</sequence>
<accession>A0AAN9U0T4</accession>
<dbReference type="PANTHER" id="PTHR11567">
    <property type="entry name" value="ACID PHOSPHATASE-RELATED"/>
    <property type="match status" value="1"/>
</dbReference>
<evidence type="ECO:0000313" key="3">
    <source>
        <dbReference type="Proteomes" id="UP001367676"/>
    </source>
</evidence>
<proteinExistence type="inferred from homology"/>
<dbReference type="EMBL" id="JBBCAQ010000006">
    <property type="protein sequence ID" value="KAK7603179.1"/>
    <property type="molecule type" value="Genomic_DNA"/>
</dbReference>
<dbReference type="AlphaFoldDB" id="A0AAN9U0T4"/>
<reference evidence="2 3" key="1">
    <citation type="submission" date="2024-03" db="EMBL/GenBank/DDBJ databases">
        <title>Adaptation during the transition from Ophiocordyceps entomopathogen to insect associate is accompanied by gene loss and intensified selection.</title>
        <authorList>
            <person name="Ward C.M."/>
            <person name="Onetto C.A."/>
            <person name="Borneman A.R."/>
        </authorList>
    </citation>
    <scope>NUCLEOTIDE SEQUENCE [LARGE SCALE GENOMIC DNA]</scope>
    <source>
        <strain evidence="2">AWRI1</strain>
        <tissue evidence="2">Single Adult Female</tissue>
    </source>
</reference>
<dbReference type="CDD" id="cd07061">
    <property type="entry name" value="HP_HAP_like"/>
    <property type="match status" value="1"/>
</dbReference>
<keyword evidence="3" id="KW-1185">Reference proteome</keyword>
<dbReference type="InterPro" id="IPR029033">
    <property type="entry name" value="His_PPase_superfam"/>
</dbReference>